<dbReference type="AlphaFoldDB" id="A0A381PKJ3"/>
<keyword evidence="1" id="KW-1133">Transmembrane helix</keyword>
<keyword evidence="1" id="KW-0812">Transmembrane</keyword>
<reference evidence="2" key="1">
    <citation type="submission" date="2018-05" db="EMBL/GenBank/DDBJ databases">
        <authorList>
            <person name="Lanie J.A."/>
            <person name="Ng W.-L."/>
            <person name="Kazmierczak K.M."/>
            <person name="Andrzejewski T.M."/>
            <person name="Davidsen T.M."/>
            <person name="Wayne K.J."/>
            <person name="Tettelin H."/>
            <person name="Glass J.I."/>
            <person name="Rusch D."/>
            <person name="Podicherti R."/>
            <person name="Tsui H.-C.T."/>
            <person name="Winkler M.E."/>
        </authorList>
    </citation>
    <scope>NUCLEOTIDE SEQUENCE</scope>
</reference>
<feature type="non-terminal residue" evidence="2">
    <location>
        <position position="1"/>
    </location>
</feature>
<gene>
    <name evidence="2" type="ORF">METZ01_LOCUS18817</name>
</gene>
<feature type="transmembrane region" description="Helical" evidence="1">
    <location>
        <begin position="40"/>
        <end position="65"/>
    </location>
</feature>
<accession>A0A381PKJ3</accession>
<keyword evidence="1" id="KW-0472">Membrane</keyword>
<protein>
    <submittedName>
        <fullName evidence="2">Uncharacterized protein</fullName>
    </submittedName>
</protein>
<proteinExistence type="predicted"/>
<evidence type="ECO:0000313" key="2">
    <source>
        <dbReference type="EMBL" id="SUZ65963.1"/>
    </source>
</evidence>
<evidence type="ECO:0000256" key="1">
    <source>
        <dbReference type="SAM" id="Phobius"/>
    </source>
</evidence>
<organism evidence="2">
    <name type="scientific">marine metagenome</name>
    <dbReference type="NCBI Taxonomy" id="408172"/>
    <lineage>
        <taxon>unclassified sequences</taxon>
        <taxon>metagenomes</taxon>
        <taxon>ecological metagenomes</taxon>
    </lineage>
</organism>
<name>A0A381PKJ3_9ZZZZ</name>
<dbReference type="EMBL" id="UINC01000972">
    <property type="protein sequence ID" value="SUZ65963.1"/>
    <property type="molecule type" value="Genomic_DNA"/>
</dbReference>
<sequence length="69" mass="7545">VTWCDRCEREFDLGLLRDDGGCPACGQLLTDAPSGGSAPWHFWVVAAAAALYLGWRALQGIIWVVQQII</sequence>